<sequence length="140" mass="16350">MLKSVLLPIFIFQLLSTSVVAQTQDIQIFDIDQDMVIKHVPIRTDIQQEVEFLLKGINGVYVKYNPIPKKGLMIRIPLEPTIMVRNKWFHDLADEVTLIFTDQESPYLMMFDDENKPYFLTFKGDTIKLLTLLNLNQSLF</sequence>
<dbReference type="RefSeq" id="WP_136381889.1">
    <property type="nucleotide sequence ID" value="NZ_SLUB01000094.1"/>
</dbReference>
<evidence type="ECO:0000313" key="2">
    <source>
        <dbReference type="EMBL" id="THE09235.1"/>
    </source>
</evidence>
<gene>
    <name evidence="2" type="ORF">E1I69_23245</name>
</gene>
<dbReference type="OrthoDB" id="2083243at2"/>
<comment type="caution">
    <text evidence="2">The sequence shown here is derived from an EMBL/GenBank/DDBJ whole genome shotgun (WGS) entry which is preliminary data.</text>
</comment>
<reference evidence="2 3" key="1">
    <citation type="journal article" date="2019" name="Indoor Air">
        <title>Impacts of indoor surface finishes on bacterial viability.</title>
        <authorList>
            <person name="Hu J."/>
            <person name="Maamar S.B."/>
            <person name="Glawe A.J."/>
            <person name="Gottel N."/>
            <person name="Gilbert J.A."/>
            <person name="Hartmann E.M."/>
        </authorList>
    </citation>
    <scope>NUCLEOTIDE SEQUENCE [LARGE SCALE GENOMIC DNA]</scope>
    <source>
        <strain evidence="2 3">AF060A6</strain>
    </source>
</reference>
<dbReference type="AlphaFoldDB" id="A0A4S3PJV2"/>
<protein>
    <submittedName>
        <fullName evidence="2">Uncharacterized protein</fullName>
    </submittedName>
</protein>
<dbReference type="Proteomes" id="UP000306477">
    <property type="component" value="Unassembled WGS sequence"/>
</dbReference>
<name>A0A4S3PJV2_9BACI</name>
<feature type="signal peptide" evidence="1">
    <location>
        <begin position="1"/>
        <end position="21"/>
    </location>
</feature>
<accession>A0A4S3PJV2</accession>
<organism evidence="2 3">
    <name type="scientific">Bacillus timonensis</name>
    <dbReference type="NCBI Taxonomy" id="1033734"/>
    <lineage>
        <taxon>Bacteria</taxon>
        <taxon>Bacillati</taxon>
        <taxon>Bacillota</taxon>
        <taxon>Bacilli</taxon>
        <taxon>Bacillales</taxon>
        <taxon>Bacillaceae</taxon>
        <taxon>Bacillus</taxon>
    </lineage>
</organism>
<evidence type="ECO:0000256" key="1">
    <source>
        <dbReference type="SAM" id="SignalP"/>
    </source>
</evidence>
<dbReference type="EMBL" id="SLUB01000094">
    <property type="protein sequence ID" value="THE09235.1"/>
    <property type="molecule type" value="Genomic_DNA"/>
</dbReference>
<feature type="chain" id="PRO_5020828484" evidence="1">
    <location>
        <begin position="22"/>
        <end position="140"/>
    </location>
</feature>
<keyword evidence="1" id="KW-0732">Signal</keyword>
<evidence type="ECO:0000313" key="3">
    <source>
        <dbReference type="Proteomes" id="UP000306477"/>
    </source>
</evidence>
<keyword evidence="3" id="KW-1185">Reference proteome</keyword>
<proteinExistence type="predicted"/>